<accession>A0A433SD08</accession>
<dbReference type="PANTHER" id="PTHR11102">
    <property type="entry name" value="SEL-1-LIKE PROTEIN"/>
    <property type="match status" value="1"/>
</dbReference>
<dbReference type="SUPFAM" id="SSF81901">
    <property type="entry name" value="HCP-like"/>
    <property type="match status" value="3"/>
</dbReference>
<dbReference type="PANTHER" id="PTHR11102:SF160">
    <property type="entry name" value="ERAD-ASSOCIATED E3 UBIQUITIN-PROTEIN LIGASE COMPONENT HRD3"/>
    <property type="match status" value="1"/>
</dbReference>
<sequence length="482" mass="54306" precursor="true">MIHLTTAAQKHTYSAKNRLKLAGVFCALLMAGSPFAYADLLTDAQNGDVKAQIELSRYYLWGSRGYPRDIQQGYNWLLKAAEQGSTEALVQIGDMYSSPTTSPTGKQEPQLAQEWYQKAVDLGSTAAMIKIGDLYIFQYRSPTGKAEPRTAEEWYLKAADLGDTKAMIQITRLYNRAYMSPTGKADPQKIEEWLLRAANQDDGFAQLRLGFFYRNEDGESGAFRNADKAFFWFTQSAQNKRNDQNHTSLPSSYSSLRDMIRFGEKQLSAQEQQDLLAWVLEKAANNQNVHAQTLAGFLYNNQTLDIYDAEKAFEWYQRAAQQGSPIAKNELAIIYLDEKSTHFNPQQALDLLNQEVEKWNHGAEFQLAELYFEGKFVPQDNQLAFALLKKAAYGGNIDAQYKLAQLYDSGTTPGITQDKAAAFTFFMQAAQQNYPPAQYRLALIYCNGGVLARDVEEGRAWLIRAEQGDVAEAREALQTVCK</sequence>
<dbReference type="Proteomes" id="UP000286947">
    <property type="component" value="Unassembled WGS sequence"/>
</dbReference>
<dbReference type="InterPro" id="IPR006597">
    <property type="entry name" value="Sel1-like"/>
</dbReference>
<dbReference type="AlphaFoldDB" id="A0A433SD08"/>
<reference evidence="2 3" key="1">
    <citation type="submission" date="2018-01" db="EMBL/GenBank/DDBJ databases">
        <title>Saezia sanguinis gen. nov., sp. nov., in the order Burkholderiales isolated from human blood.</title>
        <authorList>
            <person name="Medina-Pascual M.J."/>
            <person name="Valdezate S."/>
            <person name="Monzon S."/>
            <person name="Cuesta I."/>
            <person name="Carrasco G."/>
            <person name="Villalon P."/>
            <person name="Saez-Nieto J.A."/>
        </authorList>
    </citation>
    <scope>NUCLEOTIDE SEQUENCE [LARGE SCALE GENOMIC DNA]</scope>
    <source>
        <strain evidence="2 3">CNM695-12</strain>
    </source>
</reference>
<dbReference type="RefSeq" id="WP_162615308.1">
    <property type="nucleotide sequence ID" value="NZ_PQSP01000004.1"/>
</dbReference>
<dbReference type="EMBL" id="PQSP01000004">
    <property type="protein sequence ID" value="RUS66632.1"/>
    <property type="molecule type" value="Genomic_DNA"/>
</dbReference>
<evidence type="ECO:0000256" key="1">
    <source>
        <dbReference type="SAM" id="SignalP"/>
    </source>
</evidence>
<keyword evidence="3" id="KW-1185">Reference proteome</keyword>
<organism evidence="2 3">
    <name type="scientific">Saezia sanguinis</name>
    <dbReference type="NCBI Taxonomy" id="1965230"/>
    <lineage>
        <taxon>Bacteria</taxon>
        <taxon>Pseudomonadati</taxon>
        <taxon>Pseudomonadota</taxon>
        <taxon>Betaproteobacteria</taxon>
        <taxon>Burkholderiales</taxon>
        <taxon>Saeziaceae</taxon>
        <taxon>Saezia</taxon>
    </lineage>
</organism>
<keyword evidence="1" id="KW-0732">Signal</keyword>
<proteinExistence type="predicted"/>
<evidence type="ECO:0000313" key="2">
    <source>
        <dbReference type="EMBL" id="RUS66632.1"/>
    </source>
</evidence>
<protein>
    <submittedName>
        <fullName evidence="2">Secretory immunoglobulin A-binding protein EsiB</fullName>
    </submittedName>
</protein>
<name>A0A433SD08_9BURK</name>
<dbReference type="InterPro" id="IPR050767">
    <property type="entry name" value="Sel1_AlgK"/>
</dbReference>
<dbReference type="Gene3D" id="1.25.40.10">
    <property type="entry name" value="Tetratricopeptide repeat domain"/>
    <property type="match status" value="3"/>
</dbReference>
<comment type="caution">
    <text evidence="2">The sequence shown here is derived from an EMBL/GenBank/DDBJ whole genome shotgun (WGS) entry which is preliminary data.</text>
</comment>
<evidence type="ECO:0000313" key="3">
    <source>
        <dbReference type="Proteomes" id="UP000286947"/>
    </source>
</evidence>
<dbReference type="Pfam" id="PF08238">
    <property type="entry name" value="Sel1"/>
    <property type="match status" value="9"/>
</dbReference>
<dbReference type="SMART" id="SM00671">
    <property type="entry name" value="SEL1"/>
    <property type="match status" value="9"/>
</dbReference>
<dbReference type="InterPro" id="IPR011990">
    <property type="entry name" value="TPR-like_helical_dom_sf"/>
</dbReference>
<feature type="signal peptide" evidence="1">
    <location>
        <begin position="1"/>
        <end position="38"/>
    </location>
</feature>
<gene>
    <name evidence="2" type="primary">esiB_8</name>
    <name evidence="2" type="ORF">CUZ56_01912</name>
</gene>
<feature type="chain" id="PRO_5019240188" evidence="1">
    <location>
        <begin position="39"/>
        <end position="482"/>
    </location>
</feature>